<keyword evidence="1" id="KW-0547">Nucleotide-binding</keyword>
<dbReference type="PROSITE" id="PS00107">
    <property type="entry name" value="PROTEIN_KINASE_ATP"/>
    <property type="match status" value="1"/>
</dbReference>
<dbReference type="Gene3D" id="3.30.200.20">
    <property type="entry name" value="Phosphorylase Kinase, domain 1"/>
    <property type="match status" value="1"/>
</dbReference>
<evidence type="ECO:0000256" key="1">
    <source>
        <dbReference type="PROSITE-ProRule" id="PRU10141"/>
    </source>
</evidence>
<dbReference type="InterPro" id="IPR000719">
    <property type="entry name" value="Prot_kinase_dom"/>
</dbReference>
<gene>
    <name evidence="3" type="ORF">B0T22DRAFT_492182</name>
</gene>
<accession>A0AAE1CA73</accession>
<keyword evidence="3" id="KW-0418">Kinase</keyword>
<dbReference type="PANTHER" id="PTHR24359:SF37">
    <property type="entry name" value="PROTEIN KINASE DOMAIN-CONTAINING PROTEIN"/>
    <property type="match status" value="1"/>
</dbReference>
<dbReference type="PANTHER" id="PTHR24359">
    <property type="entry name" value="SERINE/THREONINE-PROTEIN KINASE SBK1"/>
    <property type="match status" value="1"/>
</dbReference>
<keyword evidence="3" id="KW-0808">Transferase</keyword>
<name>A0AAE1CA73_9PEZI</name>
<protein>
    <submittedName>
        <fullName evidence="3">Kinase-like domain-containing protein</fullName>
    </submittedName>
</protein>
<dbReference type="SMART" id="SM00220">
    <property type="entry name" value="S_TKc"/>
    <property type="match status" value="1"/>
</dbReference>
<dbReference type="Gene3D" id="1.10.510.10">
    <property type="entry name" value="Transferase(Phosphotransferase) domain 1"/>
    <property type="match status" value="1"/>
</dbReference>
<dbReference type="EMBL" id="JAULSO010000003">
    <property type="protein sequence ID" value="KAK3685220.1"/>
    <property type="molecule type" value="Genomic_DNA"/>
</dbReference>
<dbReference type="GO" id="GO:0004674">
    <property type="term" value="F:protein serine/threonine kinase activity"/>
    <property type="evidence" value="ECO:0007669"/>
    <property type="project" value="TreeGrafter"/>
</dbReference>
<evidence type="ECO:0000313" key="4">
    <source>
        <dbReference type="Proteomes" id="UP001270362"/>
    </source>
</evidence>
<dbReference type="InterPro" id="IPR011009">
    <property type="entry name" value="Kinase-like_dom_sf"/>
</dbReference>
<dbReference type="AlphaFoldDB" id="A0AAE1CA73"/>
<keyword evidence="1" id="KW-0067">ATP-binding</keyword>
<dbReference type="PROSITE" id="PS50011">
    <property type="entry name" value="PROTEIN_KINASE_DOM"/>
    <property type="match status" value="1"/>
</dbReference>
<keyword evidence="4" id="KW-1185">Reference proteome</keyword>
<dbReference type="GO" id="GO:0005524">
    <property type="term" value="F:ATP binding"/>
    <property type="evidence" value="ECO:0007669"/>
    <property type="project" value="UniProtKB-UniRule"/>
</dbReference>
<proteinExistence type="predicted"/>
<feature type="binding site" evidence="1">
    <location>
        <position position="506"/>
    </location>
    <ligand>
        <name>ATP</name>
        <dbReference type="ChEBI" id="CHEBI:30616"/>
    </ligand>
</feature>
<comment type="caution">
    <text evidence="3">The sequence shown here is derived from an EMBL/GenBank/DDBJ whole genome shotgun (WGS) entry which is preliminary data.</text>
</comment>
<dbReference type="InterPro" id="IPR017441">
    <property type="entry name" value="Protein_kinase_ATP_BS"/>
</dbReference>
<dbReference type="SUPFAM" id="SSF56112">
    <property type="entry name" value="Protein kinase-like (PK-like)"/>
    <property type="match status" value="1"/>
</dbReference>
<reference evidence="3" key="1">
    <citation type="journal article" date="2023" name="Mol. Phylogenet. Evol.">
        <title>Genome-scale phylogeny and comparative genomics of the fungal order Sordariales.</title>
        <authorList>
            <person name="Hensen N."/>
            <person name="Bonometti L."/>
            <person name="Westerberg I."/>
            <person name="Brannstrom I.O."/>
            <person name="Guillou S."/>
            <person name="Cros-Aarteil S."/>
            <person name="Calhoun S."/>
            <person name="Haridas S."/>
            <person name="Kuo A."/>
            <person name="Mondo S."/>
            <person name="Pangilinan J."/>
            <person name="Riley R."/>
            <person name="LaButti K."/>
            <person name="Andreopoulos B."/>
            <person name="Lipzen A."/>
            <person name="Chen C."/>
            <person name="Yan M."/>
            <person name="Daum C."/>
            <person name="Ng V."/>
            <person name="Clum A."/>
            <person name="Steindorff A."/>
            <person name="Ohm R.A."/>
            <person name="Martin F."/>
            <person name="Silar P."/>
            <person name="Natvig D.O."/>
            <person name="Lalanne C."/>
            <person name="Gautier V."/>
            <person name="Ament-Velasquez S.L."/>
            <person name="Kruys A."/>
            <person name="Hutchinson M.I."/>
            <person name="Powell A.J."/>
            <person name="Barry K."/>
            <person name="Miller A.N."/>
            <person name="Grigoriev I.V."/>
            <person name="Debuchy R."/>
            <person name="Gladieux P."/>
            <person name="Hiltunen Thoren M."/>
            <person name="Johannesson H."/>
        </authorList>
    </citation>
    <scope>NUCLEOTIDE SEQUENCE</scope>
    <source>
        <strain evidence="3">CBS 314.62</strain>
    </source>
</reference>
<dbReference type="Pfam" id="PF00069">
    <property type="entry name" value="Pkinase"/>
    <property type="match status" value="1"/>
</dbReference>
<dbReference type="CDD" id="cd00180">
    <property type="entry name" value="PKc"/>
    <property type="match status" value="1"/>
</dbReference>
<evidence type="ECO:0000259" key="2">
    <source>
        <dbReference type="PROSITE" id="PS50011"/>
    </source>
</evidence>
<evidence type="ECO:0000313" key="3">
    <source>
        <dbReference type="EMBL" id="KAK3685220.1"/>
    </source>
</evidence>
<dbReference type="Proteomes" id="UP001270362">
    <property type="component" value="Unassembled WGS sequence"/>
</dbReference>
<feature type="domain" description="Protein kinase" evidence="2">
    <location>
        <begin position="467"/>
        <end position="826"/>
    </location>
</feature>
<reference evidence="3" key="2">
    <citation type="submission" date="2023-06" db="EMBL/GenBank/DDBJ databases">
        <authorList>
            <consortium name="Lawrence Berkeley National Laboratory"/>
            <person name="Haridas S."/>
            <person name="Hensen N."/>
            <person name="Bonometti L."/>
            <person name="Westerberg I."/>
            <person name="Brannstrom I.O."/>
            <person name="Guillou S."/>
            <person name="Cros-Aarteil S."/>
            <person name="Calhoun S."/>
            <person name="Kuo A."/>
            <person name="Mondo S."/>
            <person name="Pangilinan J."/>
            <person name="Riley R."/>
            <person name="Labutti K."/>
            <person name="Andreopoulos B."/>
            <person name="Lipzen A."/>
            <person name="Chen C."/>
            <person name="Yanf M."/>
            <person name="Daum C."/>
            <person name="Ng V."/>
            <person name="Clum A."/>
            <person name="Steindorff A."/>
            <person name="Ohm R."/>
            <person name="Martin F."/>
            <person name="Silar P."/>
            <person name="Natvig D."/>
            <person name="Lalanne C."/>
            <person name="Gautier V."/>
            <person name="Ament-Velasquez S.L."/>
            <person name="Kruys A."/>
            <person name="Hutchinson M.I."/>
            <person name="Powell A.J."/>
            <person name="Barry K."/>
            <person name="Miller A.N."/>
            <person name="Grigoriev I.V."/>
            <person name="Debuchy R."/>
            <person name="Gladieux P."/>
            <person name="Thoren M.H."/>
            <person name="Johannesson H."/>
        </authorList>
    </citation>
    <scope>NUCLEOTIDE SEQUENCE</scope>
    <source>
        <strain evidence="3">CBS 314.62</strain>
    </source>
</reference>
<organism evidence="3 4">
    <name type="scientific">Podospora appendiculata</name>
    <dbReference type="NCBI Taxonomy" id="314037"/>
    <lineage>
        <taxon>Eukaryota</taxon>
        <taxon>Fungi</taxon>
        <taxon>Dikarya</taxon>
        <taxon>Ascomycota</taxon>
        <taxon>Pezizomycotina</taxon>
        <taxon>Sordariomycetes</taxon>
        <taxon>Sordariomycetidae</taxon>
        <taxon>Sordariales</taxon>
        <taxon>Podosporaceae</taxon>
        <taxon>Podospora</taxon>
    </lineage>
</organism>
<sequence>MDIASLVASSLGVADITVRVGFGLRQLQKSFSEALEHVDNIAQQTRTIDFAIRQICSLLEQSRDTFPASFELHLDESTTAIGRVVGQIQDHTEAVKAKAEKSPSKGKILQLWHADKVGQWEKNLGVQIQALLLLLEVANLRSNVERFSVLEQASSKRLFERASSFSARVGSSSRAPASGQSFYAETKTFSFDPDLLQTKVYRRACESAWRRDVTVNGDEYDDNCSSLSSRASSSNHLAVEPGDFIHGSSAGVREIPDGFPYCAPTNSTRLHVSGSALQLVSEISTTGQTQATTMSSDTYATQGTFATTISSDSQPAIAGQERSSLKSIASSGKSIVRVVVDNVGSDQVEVPVCHVSEHYRLVYDAIPKTRDRILAAGGIDPAVYEGAMAGCNIEASGEAIHRFPFTAAFLGAALEKMEECYYSVIEVVAQFSPPPSLDDSPATSQTVARPSTFVPHIIVDGHSALPFTTQAQIGKGGFSKVFQVKIDPTLSQSLLNVKTTQLFAVKKLRTVDEKAFRRESDILRQLSSRSRHRHIINLLATFEQRQTSDMESMYYLLFPLAAGNLRDLWNDADTVTSKAVRDSLCSRRDYGQLARWMFDQCIGLADGLREIHTVLNTPPDSLALYHHRPIREELEVEQFGRHGDIKPENILWFRDDNESPGRLVIADFGLGRLHSSISKGKKTKGTRRKRIACTPTYRAPESEWSPTGGGKPVSRAYDVWSLGCVYLEFATWFLMGSGAGVDEFRRKRRKHAADEAFFTNRDGGEVCLSPAVQEQAQKLRWEASYVDSPTSEGLHSFLTSVGSCLEIDAEKRPPAGTLAAELQKLV</sequence>